<accession>A0A1T2XMM1</accession>
<keyword evidence="1" id="KW-0808">Transferase</keyword>
<dbReference type="GO" id="GO:0008168">
    <property type="term" value="F:methyltransferase activity"/>
    <property type="evidence" value="ECO:0007669"/>
    <property type="project" value="UniProtKB-KW"/>
</dbReference>
<dbReference type="Gene3D" id="3.40.50.150">
    <property type="entry name" value="Vaccinia Virus protein VP39"/>
    <property type="match status" value="1"/>
</dbReference>
<gene>
    <name evidence="1" type="ORF">BVG16_01915</name>
</gene>
<keyword evidence="1" id="KW-0489">Methyltransferase</keyword>
<dbReference type="SUPFAM" id="SSF53335">
    <property type="entry name" value="S-adenosyl-L-methionine-dependent methyltransferases"/>
    <property type="match status" value="1"/>
</dbReference>
<dbReference type="Proteomes" id="UP000190188">
    <property type="component" value="Unassembled WGS sequence"/>
</dbReference>
<protein>
    <submittedName>
        <fullName evidence="1">Methylase</fullName>
    </submittedName>
</protein>
<dbReference type="AlphaFoldDB" id="A0A1T2XMM1"/>
<reference evidence="1 2" key="1">
    <citation type="submission" date="2017-01" db="EMBL/GenBank/DDBJ databases">
        <title>Genome analysis of Paenibacillus selenitrireducens ES3-24.</title>
        <authorList>
            <person name="Xu D."/>
            <person name="Yao R."/>
            <person name="Zheng S."/>
        </authorList>
    </citation>
    <scope>NUCLEOTIDE SEQUENCE [LARGE SCALE GENOMIC DNA]</scope>
    <source>
        <strain evidence="1 2">ES3-24</strain>
    </source>
</reference>
<dbReference type="STRING" id="1324314.BVG16_01915"/>
<organism evidence="1 2">
    <name type="scientific">Paenibacillus selenitireducens</name>
    <dbReference type="NCBI Taxonomy" id="1324314"/>
    <lineage>
        <taxon>Bacteria</taxon>
        <taxon>Bacillati</taxon>
        <taxon>Bacillota</taxon>
        <taxon>Bacilli</taxon>
        <taxon>Bacillales</taxon>
        <taxon>Paenibacillaceae</taxon>
        <taxon>Paenibacillus</taxon>
    </lineage>
</organism>
<dbReference type="GO" id="GO:0032259">
    <property type="term" value="P:methylation"/>
    <property type="evidence" value="ECO:0007669"/>
    <property type="project" value="UniProtKB-KW"/>
</dbReference>
<proteinExistence type="predicted"/>
<comment type="caution">
    <text evidence="1">The sequence shown here is derived from an EMBL/GenBank/DDBJ whole genome shotgun (WGS) entry which is preliminary data.</text>
</comment>
<evidence type="ECO:0000313" key="1">
    <source>
        <dbReference type="EMBL" id="OPA81119.1"/>
    </source>
</evidence>
<sequence length="245" mass="28217">MSRVELRRVEFMSQLEAYEQLGIAMTCRSYEEYLRMFALTEDDLSKGSTLDVAGGGSSFTAEADARGYTAIAADPLFSKDTDFLTQHVYDEIELSTGKITKLQENYDWSFYGSPDLHRVRRLRSAEQFIQHYKTSPASYVGAQLPELPFANDTFHHVLCSHFLFLYADQFDHAFHLHAVRELIRVCKVGGRVLIYPLKSLRWVPYPTLDELLQHITEEGHRVSFRLSQLPFIPGSFEMLCIEKMD</sequence>
<name>A0A1T2XMM1_9BACL</name>
<keyword evidence="2" id="KW-1185">Reference proteome</keyword>
<dbReference type="InterPro" id="IPR029063">
    <property type="entry name" value="SAM-dependent_MTases_sf"/>
</dbReference>
<dbReference type="EMBL" id="MSZX01000001">
    <property type="protein sequence ID" value="OPA81119.1"/>
    <property type="molecule type" value="Genomic_DNA"/>
</dbReference>
<evidence type="ECO:0000313" key="2">
    <source>
        <dbReference type="Proteomes" id="UP000190188"/>
    </source>
</evidence>